<dbReference type="GO" id="GO:0005829">
    <property type="term" value="C:cytosol"/>
    <property type="evidence" value="ECO:0007669"/>
    <property type="project" value="TreeGrafter"/>
</dbReference>
<organism evidence="1 2">
    <name type="scientific">Actinocorallia herbida</name>
    <dbReference type="NCBI Taxonomy" id="58109"/>
    <lineage>
        <taxon>Bacteria</taxon>
        <taxon>Bacillati</taxon>
        <taxon>Actinomycetota</taxon>
        <taxon>Actinomycetes</taxon>
        <taxon>Streptosporangiales</taxon>
        <taxon>Thermomonosporaceae</taxon>
        <taxon>Actinocorallia</taxon>
    </lineage>
</organism>
<gene>
    <name evidence="1" type="ORF">EDD29_0244</name>
</gene>
<dbReference type="InterPro" id="IPR036388">
    <property type="entry name" value="WH-like_DNA-bd_sf"/>
</dbReference>
<accession>A0A3N1CN65</accession>
<proteinExistence type="predicted"/>
<evidence type="ECO:0000313" key="1">
    <source>
        <dbReference type="EMBL" id="ROO82761.1"/>
    </source>
</evidence>
<dbReference type="Gene3D" id="1.10.10.10">
    <property type="entry name" value="Winged helix-like DNA-binding domain superfamily/Winged helix DNA-binding domain"/>
    <property type="match status" value="1"/>
</dbReference>
<dbReference type="PANTHER" id="PTHR33221:SF15">
    <property type="entry name" value="HTH-TYPE TRANSCRIPTIONAL REGULATOR YWGB-RELATED"/>
    <property type="match status" value="1"/>
</dbReference>
<reference evidence="1 2" key="1">
    <citation type="submission" date="2018-11" db="EMBL/GenBank/DDBJ databases">
        <title>Sequencing the genomes of 1000 actinobacteria strains.</title>
        <authorList>
            <person name="Klenk H.-P."/>
        </authorList>
    </citation>
    <scope>NUCLEOTIDE SEQUENCE [LARGE SCALE GENOMIC DNA]</scope>
    <source>
        <strain evidence="1 2">DSM 44254</strain>
    </source>
</reference>
<sequence>MQITARVEYALRALLALASAEPAPLTAAALAESHALPLTFLQAILGDLRRADLVLNQRLPDPGYRLSRPAAAITVGQVLRAIDGRPAGRRAEPPANGAAQDVVRSLDRLWAAADSALLGVIDTVTLADLRDGRLPS</sequence>
<dbReference type="AlphaFoldDB" id="A0A3N1CN65"/>
<dbReference type="EMBL" id="RJKE01000001">
    <property type="protein sequence ID" value="ROO82761.1"/>
    <property type="molecule type" value="Genomic_DNA"/>
</dbReference>
<dbReference type="GO" id="GO:0003700">
    <property type="term" value="F:DNA-binding transcription factor activity"/>
    <property type="evidence" value="ECO:0007669"/>
    <property type="project" value="TreeGrafter"/>
</dbReference>
<comment type="caution">
    <text evidence="1">The sequence shown here is derived from an EMBL/GenBank/DDBJ whole genome shotgun (WGS) entry which is preliminary data.</text>
</comment>
<dbReference type="InterPro" id="IPR000944">
    <property type="entry name" value="Tscrpt_reg_Rrf2"/>
</dbReference>
<dbReference type="InterPro" id="IPR036390">
    <property type="entry name" value="WH_DNA-bd_sf"/>
</dbReference>
<dbReference type="Pfam" id="PF02082">
    <property type="entry name" value="Rrf2"/>
    <property type="match status" value="1"/>
</dbReference>
<dbReference type="Proteomes" id="UP000272400">
    <property type="component" value="Unassembled WGS sequence"/>
</dbReference>
<keyword evidence="2" id="KW-1185">Reference proteome</keyword>
<dbReference type="PANTHER" id="PTHR33221">
    <property type="entry name" value="WINGED HELIX-TURN-HELIX TRANSCRIPTIONAL REGULATOR, RRF2 FAMILY"/>
    <property type="match status" value="1"/>
</dbReference>
<dbReference type="SUPFAM" id="SSF46785">
    <property type="entry name" value="Winged helix' DNA-binding domain"/>
    <property type="match status" value="1"/>
</dbReference>
<dbReference type="PROSITE" id="PS51197">
    <property type="entry name" value="HTH_RRF2_2"/>
    <property type="match status" value="1"/>
</dbReference>
<protein>
    <submittedName>
        <fullName evidence="1">BadM/Rrf2 family transcriptional regulator</fullName>
    </submittedName>
</protein>
<name>A0A3N1CN65_9ACTN</name>
<dbReference type="NCBIfam" id="TIGR00738">
    <property type="entry name" value="rrf2_super"/>
    <property type="match status" value="1"/>
</dbReference>
<evidence type="ECO:0000313" key="2">
    <source>
        <dbReference type="Proteomes" id="UP000272400"/>
    </source>
</evidence>
<dbReference type="RefSeq" id="WP_170201245.1">
    <property type="nucleotide sequence ID" value="NZ_RJKE01000001.1"/>
</dbReference>